<keyword evidence="1" id="KW-0472">Membrane</keyword>
<evidence type="ECO:0000313" key="4">
    <source>
        <dbReference type="EMBL" id="MCU4972894.1"/>
    </source>
</evidence>
<evidence type="ECO:0000259" key="2">
    <source>
        <dbReference type="Pfam" id="PF26514"/>
    </source>
</evidence>
<organism evidence="3 6">
    <name type="scientific">Natronoglomus mannanivorans</name>
    <dbReference type="NCBI Taxonomy" id="2979990"/>
    <lineage>
        <taxon>Archaea</taxon>
        <taxon>Methanobacteriati</taxon>
        <taxon>Methanobacteriota</taxon>
        <taxon>Stenosarchaea group</taxon>
        <taxon>Halobacteria</taxon>
        <taxon>Halobacteriales</taxon>
        <taxon>Natrialbaceae</taxon>
        <taxon>Natronoglomus</taxon>
    </lineage>
</organism>
<dbReference type="Proteomes" id="UP001320972">
    <property type="component" value="Unassembled WGS sequence"/>
</dbReference>
<evidence type="ECO:0000313" key="6">
    <source>
        <dbReference type="Proteomes" id="UP001321018"/>
    </source>
</evidence>
<dbReference type="RefSeq" id="WP_338004649.1">
    <property type="nucleotide sequence ID" value="NZ_JAOPKA010000011.1"/>
</dbReference>
<feature type="domain" description="DUF8173" evidence="2">
    <location>
        <begin position="9"/>
        <end position="171"/>
    </location>
</feature>
<keyword evidence="1" id="KW-0812">Transmembrane</keyword>
<evidence type="ECO:0000313" key="3">
    <source>
        <dbReference type="EMBL" id="MCU4742834.1"/>
    </source>
</evidence>
<protein>
    <recommendedName>
        <fullName evidence="2">DUF8173 domain-containing protein</fullName>
    </recommendedName>
</protein>
<dbReference type="InterPro" id="IPR058486">
    <property type="entry name" value="DUF8173"/>
</dbReference>
<dbReference type="EMBL" id="JAOPKA010000011">
    <property type="protein sequence ID" value="MCU4742834.1"/>
    <property type="molecule type" value="Genomic_DNA"/>
</dbReference>
<keyword evidence="5" id="KW-1185">Reference proteome</keyword>
<feature type="transmembrane region" description="Helical" evidence="1">
    <location>
        <begin position="74"/>
        <end position="98"/>
    </location>
</feature>
<feature type="transmembrane region" description="Helical" evidence="1">
    <location>
        <begin position="135"/>
        <end position="166"/>
    </location>
</feature>
<feature type="transmembrane region" description="Helical" evidence="1">
    <location>
        <begin position="34"/>
        <end position="54"/>
    </location>
</feature>
<dbReference type="AlphaFoldDB" id="A0AAP3E3C2"/>
<comment type="caution">
    <text evidence="3">The sequence shown here is derived from an EMBL/GenBank/DDBJ whole genome shotgun (WGS) entry which is preliminary data.</text>
</comment>
<dbReference type="EMBL" id="JAOPKB010000004">
    <property type="protein sequence ID" value="MCU4972894.1"/>
    <property type="molecule type" value="Genomic_DNA"/>
</dbReference>
<gene>
    <name evidence="4" type="ORF">OB955_09080</name>
    <name evidence="3" type="ORF">OB960_15710</name>
</gene>
<dbReference type="Pfam" id="PF26514">
    <property type="entry name" value="DUF8173"/>
    <property type="match status" value="1"/>
</dbReference>
<reference evidence="3 5" key="1">
    <citation type="submission" date="2022-09" db="EMBL/GenBank/DDBJ databases">
        <title>Enrichment on poylsaccharides allowed isolation of novel metabolic and taxonomic groups of Haloarchaea.</title>
        <authorList>
            <person name="Sorokin D.Y."/>
            <person name="Elcheninov A.G."/>
            <person name="Khizhniak T.V."/>
            <person name="Kolganova T.V."/>
            <person name="Kublanov I.V."/>
        </authorList>
    </citation>
    <scope>NUCLEOTIDE SEQUENCE</scope>
    <source>
        <strain evidence="4 5">AArc-m2/3/4</strain>
        <strain evidence="3">AArc-xg1-1</strain>
    </source>
</reference>
<dbReference type="Proteomes" id="UP001321018">
    <property type="component" value="Unassembled WGS sequence"/>
</dbReference>
<feature type="transmembrane region" description="Helical" evidence="1">
    <location>
        <begin position="104"/>
        <end position="123"/>
    </location>
</feature>
<accession>A0AAP3E3C2</accession>
<sequence length="175" mass="17566">MIATLQSVLTSAVLILGQAGPGPAVDVDLGTGLAGGATGAFLTTLVVGLVMIAVAPTYTERMMASLLADPVESLVYGLVCLVVLVVLILGLVITIVGILVVVPLVLLAVLVWAIGSVIGYLAIADRLVGRRDSWLLPLLVGATINGLLALTGIGGLVAFGIGAAGFGTVIRSLLD</sequence>
<evidence type="ECO:0000256" key="1">
    <source>
        <dbReference type="SAM" id="Phobius"/>
    </source>
</evidence>
<proteinExistence type="predicted"/>
<name>A0AAP3E3C2_9EURY</name>
<evidence type="ECO:0000313" key="5">
    <source>
        <dbReference type="Proteomes" id="UP001320972"/>
    </source>
</evidence>
<keyword evidence="1" id="KW-1133">Transmembrane helix</keyword>